<dbReference type="PANTHER" id="PTHR31121">
    <property type="entry name" value="ALPHA-1,2 MANNOSYLTRANSFERASE KTR1"/>
    <property type="match status" value="1"/>
</dbReference>
<evidence type="ECO:0000256" key="3">
    <source>
        <dbReference type="ARBA" id="ARBA00022676"/>
    </source>
</evidence>
<keyword evidence="4" id="KW-0808">Transferase</keyword>
<dbReference type="GO" id="GO:0005794">
    <property type="term" value="C:Golgi apparatus"/>
    <property type="evidence" value="ECO:0007669"/>
    <property type="project" value="TreeGrafter"/>
</dbReference>
<evidence type="ECO:0000256" key="6">
    <source>
        <dbReference type="SAM" id="MobiDB-lite"/>
    </source>
</evidence>
<dbReference type="InterPro" id="IPR002685">
    <property type="entry name" value="Glyco_trans_15"/>
</dbReference>
<evidence type="ECO:0000256" key="4">
    <source>
        <dbReference type="ARBA" id="ARBA00022679"/>
    </source>
</evidence>
<dbReference type="OrthoDB" id="439943at2759"/>
<keyword evidence="7" id="KW-1133">Transmembrane helix</keyword>
<evidence type="ECO:0000256" key="2">
    <source>
        <dbReference type="ARBA" id="ARBA00007677"/>
    </source>
</evidence>
<dbReference type="GeneID" id="30995869"/>
<dbReference type="GO" id="GO:0000026">
    <property type="term" value="F:alpha-1,2-mannosyltransferase activity"/>
    <property type="evidence" value="ECO:0007669"/>
    <property type="project" value="TreeGrafter"/>
</dbReference>
<accession>A0A1E4RIJ5</accession>
<dbReference type="RefSeq" id="XP_020076118.1">
    <property type="nucleotide sequence ID" value="XM_020221320.1"/>
</dbReference>
<evidence type="ECO:0000256" key="5">
    <source>
        <dbReference type="ARBA" id="ARBA00022968"/>
    </source>
</evidence>
<reference evidence="9" key="1">
    <citation type="submission" date="2016-05" db="EMBL/GenBank/DDBJ databases">
        <title>Comparative genomics of biotechnologically important yeasts.</title>
        <authorList>
            <consortium name="DOE Joint Genome Institute"/>
            <person name="Riley R."/>
            <person name="Haridas S."/>
            <person name="Wolfe K.H."/>
            <person name="Lopes M.R."/>
            <person name="Hittinger C.T."/>
            <person name="Goker M."/>
            <person name="Salamov A."/>
            <person name="Wisecaver J."/>
            <person name="Long T.M."/>
            <person name="Aerts A.L."/>
            <person name="Barry K."/>
            <person name="Choi C."/>
            <person name="Clum A."/>
            <person name="Coughlan A.Y."/>
            <person name="Deshpande S."/>
            <person name="Douglass A.P."/>
            <person name="Hanson S.J."/>
            <person name="Klenk H.-P."/>
            <person name="Labutti K."/>
            <person name="Lapidus A."/>
            <person name="Lindquist E."/>
            <person name="Lipzen A."/>
            <person name="Meier-Kolthoff J.P."/>
            <person name="Ohm R.A."/>
            <person name="Otillar R.P."/>
            <person name="Pangilinan J."/>
            <person name="Peng Y."/>
            <person name="Rokas A."/>
            <person name="Rosa C.A."/>
            <person name="Scheuner C."/>
            <person name="Sibirny A.A."/>
            <person name="Slot J.C."/>
            <person name="Stielow J.B."/>
            <person name="Sun H."/>
            <person name="Kurtzman C.P."/>
            <person name="Blackwell M."/>
            <person name="Grigoriev I.V."/>
            <person name="Jeffries T.W."/>
        </authorList>
    </citation>
    <scope>NUCLEOTIDE SEQUENCE [LARGE SCALE GENOMIC DNA]</scope>
    <source>
        <strain evidence="9">NRRL Y-1933</strain>
    </source>
</reference>
<dbReference type="Pfam" id="PF01793">
    <property type="entry name" value="Glyco_transf_15"/>
    <property type="match status" value="2"/>
</dbReference>
<keyword evidence="5" id="KW-0735">Signal-anchor</keyword>
<organism evidence="8 9">
    <name type="scientific">Hyphopichia burtonii NRRL Y-1933</name>
    <dbReference type="NCBI Taxonomy" id="984485"/>
    <lineage>
        <taxon>Eukaryota</taxon>
        <taxon>Fungi</taxon>
        <taxon>Dikarya</taxon>
        <taxon>Ascomycota</taxon>
        <taxon>Saccharomycotina</taxon>
        <taxon>Pichiomycetes</taxon>
        <taxon>Debaryomycetaceae</taxon>
        <taxon>Hyphopichia</taxon>
    </lineage>
</organism>
<keyword evidence="7" id="KW-0812">Transmembrane</keyword>
<sequence>MSRTDGSPRSRLNYASFNHAQLLSPESDKASSSEEDSDDDYAYGYDSDGNPQPMRTLKIKKNRFSVLKKLRLRSFRKSKRFWVYTIFALFIIYEIFRLYVGSEYIVLPEDVELDRPNEFLRNKKQLVSGLNIKSSIDEPFQFGCGIPDTKAPRASAAFVMLARNSEIEDVIKSMKSLERHFNQWYNYPWVFLNEQPFTDDFKETVAKYTNSQVEFGFIEPEQWEFDKLIDRGEFYEFIESQGDRTIMYGNLESYHKMCRFYSGFFYKHELVKKRDWYWRVEPDVEFFCDLTYDPFIEMEKRNKKYGFNVLIDELYYTIPGLFKETRAYIRNKGIKVKDTWELFIDDSKHVKGKHEQDYDGIRGFKRILRRIESNIYIKRIIQTKKKSDQWLNKLSPQILEELFDRVTDRPGINLDRFDREEYNLCHFWSNFEIARTDLFNSKTYEEYFKHLEKSGGFYKERWGDAPIHSLGVAMLLSKEEIHYFRDIGYKHSTLGHCPNNSPSNQLKYEAQDPILGKDEFGIFSKRTPDKPIKNGVGCRCRCPLNMKEIENLGSSCIKNWAKFTGDNYRQKQPLDLDYWEKEMERKINKNLATGGNIGDNLVDDIVNNLE</sequence>
<evidence type="ECO:0000256" key="7">
    <source>
        <dbReference type="SAM" id="Phobius"/>
    </source>
</evidence>
<proteinExistence type="inferred from homology"/>
<feature type="transmembrane region" description="Helical" evidence="7">
    <location>
        <begin position="81"/>
        <end position="100"/>
    </location>
</feature>
<evidence type="ECO:0008006" key="10">
    <source>
        <dbReference type="Google" id="ProtNLM"/>
    </source>
</evidence>
<dbReference type="GO" id="GO:0016020">
    <property type="term" value="C:membrane"/>
    <property type="evidence" value="ECO:0007669"/>
    <property type="project" value="UniProtKB-SubCell"/>
</dbReference>
<dbReference type="EMBL" id="KV454541">
    <property type="protein sequence ID" value="ODV67051.1"/>
    <property type="molecule type" value="Genomic_DNA"/>
</dbReference>
<keyword evidence="3" id="KW-0328">Glycosyltransferase</keyword>
<dbReference type="STRING" id="984485.A0A1E4RIJ5"/>
<dbReference type="SUPFAM" id="SSF53448">
    <property type="entry name" value="Nucleotide-diphospho-sugar transferases"/>
    <property type="match status" value="1"/>
</dbReference>
<dbReference type="Proteomes" id="UP000095085">
    <property type="component" value="Unassembled WGS sequence"/>
</dbReference>
<comment type="similarity">
    <text evidence="2">Belongs to the glycosyltransferase 15 family.</text>
</comment>
<dbReference type="Gene3D" id="3.90.550.10">
    <property type="entry name" value="Spore Coat Polysaccharide Biosynthesis Protein SpsA, Chain A"/>
    <property type="match status" value="1"/>
</dbReference>
<dbReference type="GO" id="GO:0000032">
    <property type="term" value="P:cell wall mannoprotein biosynthetic process"/>
    <property type="evidence" value="ECO:0007669"/>
    <property type="project" value="TreeGrafter"/>
</dbReference>
<protein>
    <recommendedName>
        <fullName evidence="10">Glycosyl transferase</fullName>
    </recommendedName>
</protein>
<evidence type="ECO:0000256" key="1">
    <source>
        <dbReference type="ARBA" id="ARBA00004606"/>
    </source>
</evidence>
<dbReference type="GO" id="GO:0006487">
    <property type="term" value="P:protein N-linked glycosylation"/>
    <property type="evidence" value="ECO:0007669"/>
    <property type="project" value="TreeGrafter"/>
</dbReference>
<dbReference type="AlphaFoldDB" id="A0A1E4RIJ5"/>
<name>A0A1E4RIJ5_9ASCO</name>
<evidence type="ECO:0000313" key="9">
    <source>
        <dbReference type="Proteomes" id="UP000095085"/>
    </source>
</evidence>
<evidence type="ECO:0000313" key="8">
    <source>
        <dbReference type="EMBL" id="ODV67051.1"/>
    </source>
</evidence>
<gene>
    <name evidence="8" type="ORF">HYPBUDRAFT_152997</name>
</gene>
<keyword evidence="7" id="KW-0472">Membrane</keyword>
<comment type="subcellular location">
    <subcellularLocation>
        <location evidence="1">Membrane</location>
        <topology evidence="1">Single-pass type II membrane protein</topology>
    </subcellularLocation>
</comment>
<dbReference type="PANTHER" id="PTHR31121:SF2">
    <property type="entry name" value="MANNOSYLTRANSFERASE KTR5-RELATED"/>
    <property type="match status" value="1"/>
</dbReference>
<keyword evidence="9" id="KW-1185">Reference proteome</keyword>
<dbReference type="InterPro" id="IPR029044">
    <property type="entry name" value="Nucleotide-diphossugar_trans"/>
</dbReference>
<feature type="region of interest" description="Disordered" evidence="6">
    <location>
        <begin position="18"/>
        <end position="53"/>
    </location>
</feature>